<dbReference type="Pfam" id="PF01923">
    <property type="entry name" value="Cob_adeno_trans"/>
    <property type="match status" value="1"/>
</dbReference>
<gene>
    <name evidence="6" type="ORF">UT17_C0001G0059</name>
</gene>
<keyword evidence="1 4" id="KW-0808">Transferase</keyword>
<keyword evidence="3 4" id="KW-0067">ATP-binding</keyword>
<organism evidence="6 7">
    <name type="scientific">Candidatus Woesebacteria bacterium GW2011_GWB1_39_10</name>
    <dbReference type="NCBI Taxonomy" id="1618572"/>
    <lineage>
        <taxon>Bacteria</taxon>
        <taxon>Candidatus Woeseibacteriota</taxon>
    </lineage>
</organism>
<comment type="catalytic activity">
    <reaction evidence="4">
        <text>2 cob(II)alamin + reduced [electron-transfer flavoprotein] + 2 ATP = 2 adenosylcob(III)alamin + 2 triphosphate + oxidized [electron-transfer flavoprotein] + 3 H(+)</text>
        <dbReference type="Rhea" id="RHEA:28671"/>
        <dbReference type="Rhea" id="RHEA-COMP:10685"/>
        <dbReference type="Rhea" id="RHEA-COMP:10686"/>
        <dbReference type="ChEBI" id="CHEBI:15378"/>
        <dbReference type="ChEBI" id="CHEBI:16304"/>
        <dbReference type="ChEBI" id="CHEBI:18036"/>
        <dbReference type="ChEBI" id="CHEBI:18408"/>
        <dbReference type="ChEBI" id="CHEBI:30616"/>
        <dbReference type="ChEBI" id="CHEBI:57692"/>
        <dbReference type="ChEBI" id="CHEBI:58307"/>
        <dbReference type="EC" id="2.5.1.17"/>
    </reaction>
</comment>
<dbReference type="GO" id="GO:0008817">
    <property type="term" value="F:corrinoid adenosyltransferase activity"/>
    <property type="evidence" value="ECO:0007669"/>
    <property type="project" value="UniProtKB-UniRule"/>
</dbReference>
<evidence type="ECO:0000313" key="6">
    <source>
        <dbReference type="EMBL" id="KKQ92680.1"/>
    </source>
</evidence>
<dbReference type="UniPathway" id="UPA00148">
    <property type="reaction ID" value="UER00233"/>
</dbReference>
<evidence type="ECO:0000259" key="5">
    <source>
        <dbReference type="Pfam" id="PF01923"/>
    </source>
</evidence>
<evidence type="ECO:0000256" key="4">
    <source>
        <dbReference type="RuleBase" id="RU366026"/>
    </source>
</evidence>
<dbReference type="EMBL" id="LBVU01000001">
    <property type="protein sequence ID" value="KKQ92680.1"/>
    <property type="molecule type" value="Genomic_DNA"/>
</dbReference>
<comment type="catalytic activity">
    <reaction evidence="4">
        <text>2 cob(II)yrinate a,c diamide + reduced [electron-transfer flavoprotein] + 2 ATP = 2 adenosylcob(III)yrinate a,c-diamide + 2 triphosphate + oxidized [electron-transfer flavoprotein] + 3 H(+)</text>
        <dbReference type="Rhea" id="RHEA:11528"/>
        <dbReference type="Rhea" id="RHEA-COMP:10685"/>
        <dbReference type="Rhea" id="RHEA-COMP:10686"/>
        <dbReference type="ChEBI" id="CHEBI:15378"/>
        <dbReference type="ChEBI" id="CHEBI:18036"/>
        <dbReference type="ChEBI" id="CHEBI:30616"/>
        <dbReference type="ChEBI" id="CHEBI:57692"/>
        <dbReference type="ChEBI" id="CHEBI:58307"/>
        <dbReference type="ChEBI" id="CHEBI:58503"/>
        <dbReference type="ChEBI" id="CHEBI:58537"/>
        <dbReference type="EC" id="2.5.1.17"/>
    </reaction>
</comment>
<feature type="domain" description="Cobalamin adenosyltransferase-like" evidence="5">
    <location>
        <begin position="3"/>
        <end position="173"/>
    </location>
</feature>
<dbReference type="InterPro" id="IPR016030">
    <property type="entry name" value="CblAdoTrfase-like"/>
</dbReference>
<dbReference type="GO" id="GO:0009236">
    <property type="term" value="P:cobalamin biosynthetic process"/>
    <property type="evidence" value="ECO:0007669"/>
    <property type="project" value="UniProtKB-UniRule"/>
</dbReference>
<dbReference type="PATRIC" id="fig|1618572.3.peg.63"/>
<dbReference type="InterPro" id="IPR036451">
    <property type="entry name" value="CblAdoTrfase-like_sf"/>
</dbReference>
<dbReference type="PANTHER" id="PTHR12213:SF0">
    <property type="entry name" value="CORRINOID ADENOSYLTRANSFERASE MMAB"/>
    <property type="match status" value="1"/>
</dbReference>
<keyword evidence="2 4" id="KW-0547">Nucleotide-binding</keyword>
<sequence>MSIYTKTGDEGTTKVFDKKSGQLVGIRKDSCTIAAIGAIDELNSFLGIIKAEILGYKDTKILSEKKTAIKIEEIQGNLFTINSILAGANLRFSKTKTKKLEKEIDKWEGELPVQKNFIFYGGTPRASQLFYARAICRRAERALVVQSTEYKVPSELMMYINRLSDYLFMMARSENFKNKVKENFWKSSK</sequence>
<accession>A0A0G0LXD0</accession>
<dbReference type="STRING" id="1618572.UT17_C0001G0059"/>
<dbReference type="AlphaFoldDB" id="A0A0G0LXD0"/>
<dbReference type="GO" id="GO:0005524">
    <property type="term" value="F:ATP binding"/>
    <property type="evidence" value="ECO:0007669"/>
    <property type="project" value="UniProtKB-UniRule"/>
</dbReference>
<protein>
    <recommendedName>
        <fullName evidence="4">Corrinoid adenosyltransferase</fullName>
        <ecNumber evidence="4">2.5.1.17</ecNumber>
    </recommendedName>
    <alternativeName>
        <fullName evidence="4">Cob(II)alamin adenosyltransferase</fullName>
    </alternativeName>
    <alternativeName>
        <fullName evidence="4">Cob(II)yrinic acid a,c-diamide adenosyltransferase</fullName>
    </alternativeName>
    <alternativeName>
        <fullName evidence="4">Cobinamide/cobalamin adenosyltransferase</fullName>
    </alternativeName>
</protein>
<dbReference type="EC" id="2.5.1.17" evidence="4"/>
<comment type="similarity">
    <text evidence="4">Belongs to the Cob(I)alamin adenosyltransferase family.</text>
</comment>
<dbReference type="PANTHER" id="PTHR12213">
    <property type="entry name" value="CORRINOID ADENOSYLTRANSFERASE"/>
    <property type="match status" value="1"/>
</dbReference>
<evidence type="ECO:0000313" key="7">
    <source>
        <dbReference type="Proteomes" id="UP000034774"/>
    </source>
</evidence>
<reference evidence="6 7" key="1">
    <citation type="journal article" date="2015" name="Nature">
        <title>rRNA introns, odd ribosomes, and small enigmatic genomes across a large radiation of phyla.</title>
        <authorList>
            <person name="Brown C.T."/>
            <person name="Hug L.A."/>
            <person name="Thomas B.C."/>
            <person name="Sharon I."/>
            <person name="Castelle C.J."/>
            <person name="Singh A."/>
            <person name="Wilkins M.J."/>
            <person name="Williams K.H."/>
            <person name="Banfield J.F."/>
        </authorList>
    </citation>
    <scope>NUCLEOTIDE SEQUENCE [LARGE SCALE GENOMIC DNA]</scope>
</reference>
<dbReference type="InterPro" id="IPR029499">
    <property type="entry name" value="PduO-typ"/>
</dbReference>
<evidence type="ECO:0000256" key="1">
    <source>
        <dbReference type="ARBA" id="ARBA00022679"/>
    </source>
</evidence>
<name>A0A0G0LXD0_9BACT</name>
<evidence type="ECO:0000256" key="2">
    <source>
        <dbReference type="ARBA" id="ARBA00022741"/>
    </source>
</evidence>
<comment type="pathway">
    <text evidence="4">Cofactor biosynthesis; adenosylcobalamin biosynthesis; adenosylcobalamin from cob(II)yrinate a,c-diamide: step 2/7.</text>
</comment>
<dbReference type="NCBIfam" id="TIGR00636">
    <property type="entry name" value="PduO_Nterm"/>
    <property type="match status" value="1"/>
</dbReference>
<dbReference type="Proteomes" id="UP000034774">
    <property type="component" value="Unassembled WGS sequence"/>
</dbReference>
<dbReference type="SUPFAM" id="SSF89028">
    <property type="entry name" value="Cobalamin adenosyltransferase-like"/>
    <property type="match status" value="1"/>
</dbReference>
<dbReference type="Gene3D" id="1.20.1200.10">
    <property type="entry name" value="Cobalamin adenosyltransferase-like"/>
    <property type="match status" value="1"/>
</dbReference>
<evidence type="ECO:0000256" key="3">
    <source>
        <dbReference type="ARBA" id="ARBA00022840"/>
    </source>
</evidence>
<keyword evidence="4" id="KW-0169">Cobalamin biosynthesis</keyword>
<proteinExistence type="inferred from homology"/>
<comment type="caution">
    <text evidence="6">The sequence shown here is derived from an EMBL/GenBank/DDBJ whole genome shotgun (WGS) entry which is preliminary data.</text>
</comment>